<dbReference type="PANTHER" id="PTHR46317">
    <property type="entry name" value="HYDROLASE OF PHP SUPERFAMILY-RELATED PROTEIN"/>
    <property type="match status" value="1"/>
</dbReference>
<proteinExistence type="inferred from homology"/>
<name>A0A7C3IXL2_9CREN</name>
<protein>
    <submittedName>
        <fullName evidence="5">TatD family deoxyribonuclease</fullName>
    </submittedName>
</protein>
<dbReference type="PIRSF" id="PIRSF005902">
    <property type="entry name" value="DNase_TatD"/>
    <property type="match status" value="1"/>
</dbReference>
<feature type="binding site" evidence="4">
    <location>
        <position position="7"/>
    </location>
    <ligand>
        <name>a divalent metal cation</name>
        <dbReference type="ChEBI" id="CHEBI:60240"/>
        <label>1</label>
    </ligand>
</feature>
<gene>
    <name evidence="5" type="ORF">ENS19_05535</name>
</gene>
<dbReference type="CDD" id="cd01310">
    <property type="entry name" value="TatD_DNAse"/>
    <property type="match status" value="1"/>
</dbReference>
<comment type="caution">
    <text evidence="5">The sequence shown here is derived from an EMBL/GenBank/DDBJ whole genome shotgun (WGS) entry which is preliminary data.</text>
</comment>
<evidence type="ECO:0000256" key="4">
    <source>
        <dbReference type="PIRSR" id="PIRSR005902-1"/>
    </source>
</evidence>
<feature type="binding site" evidence="4">
    <location>
        <position position="130"/>
    </location>
    <ligand>
        <name>a divalent metal cation</name>
        <dbReference type="ChEBI" id="CHEBI:60240"/>
        <label>2</label>
    </ligand>
</feature>
<feature type="binding site" evidence="4">
    <location>
        <position position="92"/>
    </location>
    <ligand>
        <name>a divalent metal cation</name>
        <dbReference type="ChEBI" id="CHEBI:60240"/>
        <label>1</label>
    </ligand>
</feature>
<sequence length="250" mass="27723">MKMIDVHAHLSEDHFPDVDEVLSRAKNAGVKAIINSTTSPGESPYALKLLQKYHGYVFLTMGFDPTCTSAQEFDRFIDLLKSEKSRIVGIGEVGLDHFYIRDDAVRQVQKGFFIQCIELAAKCDLPLVVHSRSAGRKAIDLISSTGYNRVLMHAFDGKAGDAEKAAKEGFYFSIPPSIVRSEQKQKLARVLPLESMMLESDSPALSPNMGERNEPANVLKAALKISEIKGLRFNEVTDVTAANAREFFKI</sequence>
<comment type="similarity">
    <text evidence="1">Belongs to the metallo-dependent hydrolases superfamily. TatD-type hydrolase family.</text>
</comment>
<feature type="binding site" evidence="4">
    <location>
        <position position="9"/>
    </location>
    <ligand>
        <name>a divalent metal cation</name>
        <dbReference type="ChEBI" id="CHEBI:60240"/>
        <label>1</label>
    </ligand>
</feature>
<dbReference type="PANTHER" id="PTHR46317:SF1">
    <property type="entry name" value="HYDROLASE, TATD FAMILY"/>
    <property type="match status" value="1"/>
</dbReference>
<dbReference type="AlphaFoldDB" id="A0A7C3IXL2"/>
<keyword evidence="3" id="KW-0378">Hydrolase</keyword>
<dbReference type="Pfam" id="PF01026">
    <property type="entry name" value="TatD_DNase"/>
    <property type="match status" value="1"/>
</dbReference>
<reference evidence="5" key="1">
    <citation type="journal article" date="2020" name="mSystems">
        <title>Genome- and Community-Level Interaction Insights into Carbon Utilization and Element Cycling Functions of Hydrothermarchaeota in Hydrothermal Sediment.</title>
        <authorList>
            <person name="Zhou Z."/>
            <person name="Liu Y."/>
            <person name="Xu W."/>
            <person name="Pan J."/>
            <person name="Luo Z.H."/>
            <person name="Li M."/>
        </authorList>
    </citation>
    <scope>NUCLEOTIDE SEQUENCE [LARGE SCALE GENOMIC DNA]</scope>
    <source>
        <strain evidence="5">SpSt-468</strain>
    </source>
</reference>
<dbReference type="InterPro" id="IPR001130">
    <property type="entry name" value="TatD-like"/>
</dbReference>
<evidence type="ECO:0000256" key="3">
    <source>
        <dbReference type="ARBA" id="ARBA00022801"/>
    </source>
</evidence>
<dbReference type="InterPro" id="IPR032466">
    <property type="entry name" value="Metal_Hydrolase"/>
</dbReference>
<dbReference type="Gene3D" id="3.20.20.140">
    <property type="entry name" value="Metal-dependent hydrolases"/>
    <property type="match status" value="1"/>
</dbReference>
<dbReference type="SUPFAM" id="SSF51556">
    <property type="entry name" value="Metallo-dependent hydrolases"/>
    <property type="match status" value="1"/>
</dbReference>
<keyword evidence="2 4" id="KW-0479">Metal-binding</keyword>
<organism evidence="5">
    <name type="scientific">Candidatus Methanomethylicus mesodigestus</name>
    <dbReference type="NCBI Taxonomy" id="1867258"/>
    <lineage>
        <taxon>Archaea</taxon>
        <taxon>Thermoproteota</taxon>
        <taxon>Methanosuratincolia</taxon>
        <taxon>Candidatus Methanomethylicales</taxon>
        <taxon>Candidatus Methanomethylicaceae</taxon>
        <taxon>Candidatus Methanomethylicus</taxon>
    </lineage>
</organism>
<dbReference type="GO" id="GO:0046872">
    <property type="term" value="F:metal ion binding"/>
    <property type="evidence" value="ECO:0007669"/>
    <property type="project" value="UniProtKB-KW"/>
</dbReference>
<evidence type="ECO:0000313" key="5">
    <source>
        <dbReference type="EMBL" id="HFK20730.1"/>
    </source>
</evidence>
<dbReference type="GO" id="GO:0016788">
    <property type="term" value="F:hydrolase activity, acting on ester bonds"/>
    <property type="evidence" value="ECO:0007669"/>
    <property type="project" value="InterPro"/>
</dbReference>
<dbReference type="EMBL" id="DSTX01000010">
    <property type="protein sequence ID" value="HFK20730.1"/>
    <property type="molecule type" value="Genomic_DNA"/>
</dbReference>
<evidence type="ECO:0000256" key="2">
    <source>
        <dbReference type="ARBA" id="ARBA00022723"/>
    </source>
</evidence>
<feature type="binding site" evidence="4">
    <location>
        <position position="153"/>
    </location>
    <ligand>
        <name>a divalent metal cation</name>
        <dbReference type="ChEBI" id="CHEBI:60240"/>
        <label>2</label>
    </ligand>
</feature>
<evidence type="ECO:0000256" key="1">
    <source>
        <dbReference type="ARBA" id="ARBA00009275"/>
    </source>
</evidence>
<accession>A0A7C3IXL2</accession>
<feature type="binding site" evidence="4">
    <location>
        <position position="201"/>
    </location>
    <ligand>
        <name>a divalent metal cation</name>
        <dbReference type="ChEBI" id="CHEBI:60240"/>
        <label>1</label>
    </ligand>
</feature>